<organism evidence="1 2">
    <name type="scientific">Chitinophaga rhizophila</name>
    <dbReference type="NCBI Taxonomy" id="2866212"/>
    <lineage>
        <taxon>Bacteria</taxon>
        <taxon>Pseudomonadati</taxon>
        <taxon>Bacteroidota</taxon>
        <taxon>Chitinophagia</taxon>
        <taxon>Chitinophagales</taxon>
        <taxon>Chitinophagaceae</taxon>
        <taxon>Chitinophaga</taxon>
    </lineage>
</organism>
<accession>A0ABS7GI40</accession>
<proteinExistence type="predicted"/>
<evidence type="ECO:0000313" key="1">
    <source>
        <dbReference type="EMBL" id="MBW8687367.1"/>
    </source>
</evidence>
<comment type="caution">
    <text evidence="1">The sequence shown here is derived from an EMBL/GenBank/DDBJ whole genome shotgun (WGS) entry which is preliminary data.</text>
</comment>
<evidence type="ECO:0000313" key="2">
    <source>
        <dbReference type="Proteomes" id="UP000812961"/>
    </source>
</evidence>
<reference evidence="1 2" key="1">
    <citation type="submission" date="2021-08" db="EMBL/GenBank/DDBJ databases">
        <title>The genome sequence of Chitinophaga sp. B61.</title>
        <authorList>
            <person name="Zhang X."/>
        </authorList>
    </citation>
    <scope>NUCLEOTIDE SEQUENCE [LARGE SCALE GENOMIC DNA]</scope>
    <source>
        <strain evidence="1 2">B61</strain>
    </source>
</reference>
<sequence>MAIVKDNFILQLVRGSIGKQITIYERNGQVIMAKKRGPSNKKPTLKQLQARQRMAAAVVKAQQMLADPELKAYYASLAGPGQNAYNMAVKDAYHAPEIEAVEIVDEGVTITVRNEFRVAEVKVNVIDAAGGIVKQGVAIMRRNGVEWHYTAGSLPAGGRIVAVARDLPGNEGVRELAIPEIKQQK</sequence>
<dbReference type="Proteomes" id="UP000812961">
    <property type="component" value="Unassembled WGS sequence"/>
</dbReference>
<dbReference type="RefSeq" id="WP_220252681.1">
    <property type="nucleotide sequence ID" value="NZ_JAICCF010000004.1"/>
</dbReference>
<gene>
    <name evidence="1" type="ORF">K1Y79_23730</name>
</gene>
<dbReference type="EMBL" id="JAICCF010000004">
    <property type="protein sequence ID" value="MBW8687367.1"/>
    <property type="molecule type" value="Genomic_DNA"/>
</dbReference>
<keyword evidence="2" id="KW-1185">Reference proteome</keyword>
<protein>
    <submittedName>
        <fullName evidence="1">Uncharacterized protein</fullName>
    </submittedName>
</protein>
<name>A0ABS7GI40_9BACT</name>